<keyword evidence="4" id="KW-0804">Transcription</keyword>
<evidence type="ECO:0000256" key="3">
    <source>
        <dbReference type="ARBA" id="ARBA00023125"/>
    </source>
</evidence>
<proteinExistence type="predicted"/>
<dbReference type="GO" id="GO:0046983">
    <property type="term" value="F:protein dimerization activity"/>
    <property type="evidence" value="ECO:0007669"/>
    <property type="project" value="InterPro"/>
</dbReference>
<feature type="domain" description="MADS-box" evidence="7">
    <location>
        <begin position="15"/>
        <end position="75"/>
    </location>
</feature>
<comment type="caution">
    <text evidence="8">The sequence shown here is derived from an EMBL/GenBank/DDBJ whole genome shotgun (WGS) entry which is preliminary data.</text>
</comment>
<accession>A0A835D228</accession>
<organism evidence="8 9">
    <name type="scientific">Tetracentron sinense</name>
    <name type="common">Spur-leaf</name>
    <dbReference type="NCBI Taxonomy" id="13715"/>
    <lineage>
        <taxon>Eukaryota</taxon>
        <taxon>Viridiplantae</taxon>
        <taxon>Streptophyta</taxon>
        <taxon>Embryophyta</taxon>
        <taxon>Tracheophyta</taxon>
        <taxon>Spermatophyta</taxon>
        <taxon>Magnoliopsida</taxon>
        <taxon>Trochodendrales</taxon>
        <taxon>Trochodendraceae</taxon>
        <taxon>Tetracentron</taxon>
    </lineage>
</organism>
<dbReference type="SUPFAM" id="SSF55455">
    <property type="entry name" value="SRF-like"/>
    <property type="match status" value="2"/>
</dbReference>
<dbReference type="GO" id="GO:0000978">
    <property type="term" value="F:RNA polymerase II cis-regulatory region sequence-specific DNA binding"/>
    <property type="evidence" value="ECO:0007669"/>
    <property type="project" value="TreeGrafter"/>
</dbReference>
<evidence type="ECO:0000256" key="1">
    <source>
        <dbReference type="ARBA" id="ARBA00004123"/>
    </source>
</evidence>
<evidence type="ECO:0000313" key="9">
    <source>
        <dbReference type="Proteomes" id="UP000655225"/>
    </source>
</evidence>
<comment type="subcellular location">
    <subcellularLocation>
        <location evidence="1">Nucleus</location>
    </subcellularLocation>
</comment>
<sequence length="495" mass="55174">MFIIKIQIKEESSKMGKRKIVIEKLENPEKIQITFSKRRKGLFQKAADTCKLCNAEIAIVAFSPAGKPYTFGHSSVDSVIDRYLSGSHPVAGNDIGEEHSRLHGEIKELKKKNLNAASMKGDPRSWLEQIMIDVEEYHSVEELQAMVDGLEKLRSNVLKRLPNTSAEAETQGDQGVGTVEAPLHIGADAGNKEEGEKDRLLSDDYWAELIGDHVHELLLPPRSYTWAWDDSVKEKSVMGKRKIAIEKLESPDKRQVTFSKRRQGLFQKAAEACMLCDAEIAVVAFSPAGNPYSFGHSSVDSVIDRYLYRSTSDPVAAGNDDREEHSRLQGEVKELECKLKRKKQLCMKGDPRSWLEQIDVDQEYHSVEELEAVVDRLEKLRSNVLKRLPNNTAEAQGGGGGVEAPLHTGAAPTHNYSIVDQTAPWMVNGFEAAKVANAENDQFLSDDYWAELIGDHVLGILPPRSCSTCAWDDSVTNSNSNVMMVEPANLRLFEL</sequence>
<keyword evidence="6" id="KW-0175">Coiled coil</keyword>
<evidence type="ECO:0000256" key="6">
    <source>
        <dbReference type="SAM" id="Coils"/>
    </source>
</evidence>
<evidence type="ECO:0000256" key="2">
    <source>
        <dbReference type="ARBA" id="ARBA00023015"/>
    </source>
</evidence>
<name>A0A835D228_TETSI</name>
<reference evidence="8 9" key="1">
    <citation type="submission" date="2020-04" db="EMBL/GenBank/DDBJ databases">
        <title>Plant Genome Project.</title>
        <authorList>
            <person name="Zhang R.-G."/>
        </authorList>
    </citation>
    <scope>NUCLEOTIDE SEQUENCE [LARGE SCALE GENOMIC DNA]</scope>
    <source>
        <strain evidence="8">YNK0</strain>
        <tissue evidence="8">Leaf</tissue>
    </source>
</reference>
<dbReference type="PRINTS" id="PR00404">
    <property type="entry name" value="MADSDOMAIN"/>
</dbReference>
<dbReference type="PANTHER" id="PTHR11945">
    <property type="entry name" value="MADS BOX PROTEIN"/>
    <property type="match status" value="1"/>
</dbReference>
<keyword evidence="5" id="KW-0539">Nucleus</keyword>
<evidence type="ECO:0000256" key="5">
    <source>
        <dbReference type="ARBA" id="ARBA00023242"/>
    </source>
</evidence>
<feature type="coiled-coil region" evidence="6">
    <location>
        <begin position="325"/>
        <end position="387"/>
    </location>
</feature>
<dbReference type="OrthoDB" id="2284405at2759"/>
<dbReference type="PROSITE" id="PS50066">
    <property type="entry name" value="MADS_BOX_2"/>
    <property type="match status" value="2"/>
</dbReference>
<protein>
    <recommendedName>
        <fullName evidence="7">MADS-box domain-containing protein</fullName>
    </recommendedName>
</protein>
<dbReference type="InterPro" id="IPR002100">
    <property type="entry name" value="TF_MADSbox"/>
</dbReference>
<dbReference type="Gene3D" id="3.40.1810.10">
    <property type="entry name" value="Transcription factor, MADS-box"/>
    <property type="match status" value="2"/>
</dbReference>
<dbReference type="InterPro" id="IPR036879">
    <property type="entry name" value="TF_MADSbox_sf"/>
</dbReference>
<evidence type="ECO:0000259" key="7">
    <source>
        <dbReference type="PROSITE" id="PS50066"/>
    </source>
</evidence>
<evidence type="ECO:0000313" key="8">
    <source>
        <dbReference type="EMBL" id="KAF8387643.1"/>
    </source>
</evidence>
<dbReference type="GO" id="GO:0005634">
    <property type="term" value="C:nucleus"/>
    <property type="evidence" value="ECO:0007669"/>
    <property type="project" value="UniProtKB-SubCell"/>
</dbReference>
<dbReference type="SMART" id="SM00432">
    <property type="entry name" value="MADS"/>
    <property type="match status" value="2"/>
</dbReference>
<gene>
    <name evidence="8" type="ORF">HHK36_026296</name>
</gene>
<keyword evidence="3" id="KW-0238">DNA-binding</keyword>
<keyword evidence="9" id="KW-1185">Reference proteome</keyword>
<dbReference type="EMBL" id="JABCRI010000020">
    <property type="protein sequence ID" value="KAF8387643.1"/>
    <property type="molecule type" value="Genomic_DNA"/>
</dbReference>
<keyword evidence="2" id="KW-0805">Transcription regulation</keyword>
<dbReference type="GO" id="GO:0000981">
    <property type="term" value="F:DNA-binding transcription factor activity, RNA polymerase II-specific"/>
    <property type="evidence" value="ECO:0007669"/>
    <property type="project" value="TreeGrafter"/>
</dbReference>
<dbReference type="Proteomes" id="UP000655225">
    <property type="component" value="Unassembled WGS sequence"/>
</dbReference>
<dbReference type="GO" id="GO:0045893">
    <property type="term" value="P:positive regulation of DNA-templated transcription"/>
    <property type="evidence" value="ECO:0007669"/>
    <property type="project" value="UniProtKB-ARBA"/>
</dbReference>
<dbReference type="FunFam" id="3.40.1810.10:FF:000006">
    <property type="entry name" value="Agamous-like MADS-box protein AGL62"/>
    <property type="match status" value="2"/>
</dbReference>
<dbReference type="Pfam" id="PF00319">
    <property type="entry name" value="SRF-TF"/>
    <property type="match status" value="2"/>
</dbReference>
<dbReference type="PANTHER" id="PTHR11945:SF629">
    <property type="entry name" value="OS02G0164450 PROTEIN"/>
    <property type="match status" value="1"/>
</dbReference>
<dbReference type="AlphaFoldDB" id="A0A835D228"/>
<evidence type="ECO:0000256" key="4">
    <source>
        <dbReference type="ARBA" id="ARBA00023163"/>
    </source>
</evidence>
<feature type="domain" description="MADS-box" evidence="7">
    <location>
        <begin position="238"/>
        <end position="298"/>
    </location>
</feature>